<sequence length="864" mass="92701">MSFLRGPWLARPLAFLLSAAVYWVPATTALAQHLADPISDAAAHGQSAGQAFVPSPDIATADSQGNITLYPNGAAPQSIPASELFPGATGDFSTYTSTYGNDAAMQTLGTDTQAILETQPSYPGEAYRTIIDSRLLSIPDMRSDPVWVQTDDTLNNLATLAPEFSDCTATTTTVPGSITTRVPDYRTCERLYQAPQLCTLSHQIDVDQYLVTLRAGVYFPHDAVLVADFKTGSVTLDPSGSDPGAVPYGDVTPTLNYDAICGSGAPYTYQTLGTWDWPFAGPYDASFTWNVLQEPSCANGLIARIKLTDVGGWAWYYSGIQQQVRLWRKASDSWQWSSPQCPDLLQAVQDGFCTGTLQCTQNNSDCADVNGVTLCGTQLEPPPAPVQGIPNGCLQAEVQANCGFNQGGLTCYTDASGNLQCPQNTGDNPNSCAQYETNPNCGFISSRCLQGAQGASGSCYVYEETWDCGVTTTVPTERTGTTYDCVGPIRCMGNDCVTQPAEQNPDFARAVAALNTAQFMSMDSSCAQASQGGGHYEVNTCTVFAGEAYQCKKAVGGVVDCCKTPDGVSLAEYINLIFKLNDVGAFDTAADWLSASPLRGAWETLRDPVVNSWSSVKDWFASAWNNLSGSTTAAASEQAASFSLEQFKQQMMQAAYDWVNQLFGTDAANALFTDAGGSVVLNESVGAALQWIATAYMIYTIVILVINLIWECEEREFELGAKRELKLCTHVGSYCASELLGSCVEKRESYCCFSSPLSRIIQAQVRPQLAMTWGSAQNPSCNGLSLDQIGLVDWSTVNLDEWIGILNLAGKLPTAGNLTLDRVTGSGNFLNIDGNRPDAQTRAVQRIDGLDTTGARIEAGQQLR</sequence>
<keyword evidence="2" id="KW-0732">Signal</keyword>
<dbReference type="Proteomes" id="UP000218899">
    <property type="component" value="Chromosome"/>
</dbReference>
<evidence type="ECO:0000256" key="2">
    <source>
        <dbReference type="SAM" id="SignalP"/>
    </source>
</evidence>
<evidence type="ECO:0000313" key="4">
    <source>
        <dbReference type="Proteomes" id="UP000218899"/>
    </source>
</evidence>
<keyword evidence="4" id="KW-1185">Reference proteome</keyword>
<feature type="chain" id="PRO_5008571235" evidence="2">
    <location>
        <begin position="32"/>
        <end position="864"/>
    </location>
</feature>
<keyword evidence="1" id="KW-1133">Transmembrane helix</keyword>
<protein>
    <submittedName>
        <fullName evidence="3">Conjugal transfer protein TraN</fullName>
    </submittedName>
</protein>
<reference evidence="3 4" key="1">
    <citation type="submission" date="2015-08" db="EMBL/GenBank/DDBJ databases">
        <title>Complete genome sequence of Sulfurifustis variabilis.</title>
        <authorList>
            <person name="Miura A."/>
            <person name="Kojima H."/>
            <person name="Fukui M."/>
        </authorList>
    </citation>
    <scope>NUCLEOTIDE SEQUENCE [LARGE SCALE GENOMIC DNA]</scope>
    <source>
        <strain evidence="4">skN76</strain>
    </source>
</reference>
<dbReference type="KEGG" id="sva:SVA_3082"/>
<accession>A0A1B4V7X2</accession>
<feature type="transmembrane region" description="Helical" evidence="1">
    <location>
        <begin position="688"/>
        <end position="710"/>
    </location>
</feature>
<feature type="signal peptide" evidence="2">
    <location>
        <begin position="1"/>
        <end position="31"/>
    </location>
</feature>
<dbReference type="EMBL" id="AP014936">
    <property type="protein sequence ID" value="BAU49630.1"/>
    <property type="molecule type" value="Genomic_DNA"/>
</dbReference>
<evidence type="ECO:0000256" key="1">
    <source>
        <dbReference type="SAM" id="Phobius"/>
    </source>
</evidence>
<proteinExistence type="predicted"/>
<dbReference type="Pfam" id="PF06986">
    <property type="entry name" value="F_T4SS_TraN"/>
    <property type="match status" value="2"/>
</dbReference>
<evidence type="ECO:0000313" key="3">
    <source>
        <dbReference type="EMBL" id="BAU49630.1"/>
    </source>
</evidence>
<organism evidence="3 4">
    <name type="scientific">Sulfurifustis variabilis</name>
    <dbReference type="NCBI Taxonomy" id="1675686"/>
    <lineage>
        <taxon>Bacteria</taxon>
        <taxon>Pseudomonadati</taxon>
        <taxon>Pseudomonadota</taxon>
        <taxon>Gammaproteobacteria</taxon>
        <taxon>Acidiferrobacterales</taxon>
        <taxon>Acidiferrobacteraceae</taxon>
        <taxon>Sulfurifustis</taxon>
    </lineage>
</organism>
<dbReference type="AlphaFoldDB" id="A0A1B4V7X2"/>
<keyword evidence="1" id="KW-0472">Membrane</keyword>
<dbReference type="NCBIfam" id="NF011458">
    <property type="entry name" value="PRK14876.1"/>
    <property type="match status" value="1"/>
</dbReference>
<name>A0A1B4V7X2_9GAMM</name>
<gene>
    <name evidence="3" type="ORF">SVA_3082</name>
</gene>
<keyword evidence="1" id="KW-0812">Transmembrane</keyword>
<dbReference type="InterPro" id="IPR014121">
    <property type="entry name" value="TraN_Ftype"/>
</dbReference>